<keyword evidence="11 13" id="KW-0472">Membrane</keyword>
<feature type="transmembrane region" description="Helical" evidence="13">
    <location>
        <begin position="208"/>
        <end position="228"/>
    </location>
</feature>
<reference evidence="14" key="2">
    <citation type="submission" date="2021-04" db="EMBL/GenBank/DDBJ databases">
        <authorList>
            <person name="Gilroy R."/>
        </authorList>
    </citation>
    <scope>NUCLEOTIDE SEQUENCE</scope>
    <source>
        <strain evidence="14">ChiBcec2-3848</strain>
    </source>
</reference>
<comment type="subcellular location">
    <subcellularLocation>
        <location evidence="2">Cell membrane</location>
        <topology evidence="2">Multi-pass membrane protein</topology>
    </subcellularLocation>
</comment>
<feature type="transmembrane region" description="Helical" evidence="13">
    <location>
        <begin position="57"/>
        <end position="79"/>
    </location>
</feature>
<evidence type="ECO:0000256" key="13">
    <source>
        <dbReference type="SAM" id="Phobius"/>
    </source>
</evidence>
<keyword evidence="6" id="KW-0050">Antiport</keyword>
<dbReference type="Pfam" id="PF01554">
    <property type="entry name" value="MatE"/>
    <property type="match status" value="2"/>
</dbReference>
<evidence type="ECO:0000256" key="4">
    <source>
        <dbReference type="ARBA" id="ARBA00020268"/>
    </source>
</evidence>
<feature type="transmembrane region" description="Helical" evidence="13">
    <location>
        <begin position="15"/>
        <end position="37"/>
    </location>
</feature>
<feature type="transmembrane region" description="Helical" evidence="13">
    <location>
        <begin position="334"/>
        <end position="357"/>
    </location>
</feature>
<keyword evidence="10" id="KW-0406">Ion transport</keyword>
<evidence type="ECO:0000256" key="2">
    <source>
        <dbReference type="ARBA" id="ARBA00004651"/>
    </source>
</evidence>
<name>A0A9D2T9C1_9FIRM</name>
<feature type="transmembrane region" description="Helical" evidence="13">
    <location>
        <begin position="178"/>
        <end position="196"/>
    </location>
</feature>
<dbReference type="PANTHER" id="PTHR43298:SF2">
    <property type="entry name" value="FMN_FAD EXPORTER YEEO-RELATED"/>
    <property type="match status" value="1"/>
</dbReference>
<keyword evidence="5" id="KW-0813">Transport</keyword>
<dbReference type="GO" id="GO:0042910">
    <property type="term" value="F:xenobiotic transmembrane transporter activity"/>
    <property type="evidence" value="ECO:0007669"/>
    <property type="project" value="InterPro"/>
</dbReference>
<evidence type="ECO:0000256" key="1">
    <source>
        <dbReference type="ARBA" id="ARBA00003408"/>
    </source>
</evidence>
<organism evidence="14 15">
    <name type="scientific">Candidatus Blautia merdavium</name>
    <dbReference type="NCBI Taxonomy" id="2838494"/>
    <lineage>
        <taxon>Bacteria</taxon>
        <taxon>Bacillati</taxon>
        <taxon>Bacillota</taxon>
        <taxon>Clostridia</taxon>
        <taxon>Lachnospirales</taxon>
        <taxon>Lachnospiraceae</taxon>
        <taxon>Blautia</taxon>
    </lineage>
</organism>
<dbReference type="InterPro" id="IPR050222">
    <property type="entry name" value="MATE_MdtK"/>
</dbReference>
<keyword evidence="7" id="KW-1003">Cell membrane</keyword>
<evidence type="ECO:0000313" key="14">
    <source>
        <dbReference type="EMBL" id="HJC62125.1"/>
    </source>
</evidence>
<evidence type="ECO:0000256" key="9">
    <source>
        <dbReference type="ARBA" id="ARBA00022989"/>
    </source>
</evidence>
<dbReference type="PANTHER" id="PTHR43298">
    <property type="entry name" value="MULTIDRUG RESISTANCE PROTEIN NORM-RELATED"/>
    <property type="match status" value="1"/>
</dbReference>
<sequence>MKKTLREKLIGDRNFYKMVLMIAVPIMIQNGITNFVSLLDNIMVGQVGTEQMTGVAIVNQLIFVYNLCIFGGVSGAGIFTAQYFGQKDEEGVANTFRFKLWLAVILTGITVVIFLLFGEPLIQMYLNGSQDGGDTAAVLRYGKDYLAVMLVGLAPFMLVQVYASTLRECGRTVVPMKAGIAAVFVNLIFNYLLIYGKFGFPEMGVTGAAAATVLSRYVEAVIVISWTHRHKEINTYIRGLYRTMKIPLSLTKRILIKGTPLLLNETFWAAGTAMLLQCYSVRGMNVVAGMNISNTISNLFNVVFIALGDSVAIVVGQLLGAGKMEEAKDTDRKMIAFSVACCTLIAVLMLFIAPLFPRLYNTNAQSREFATYFILVVAVFMPQNAFLHAAYFTLRSGGRTVITFFFDSVFICCVSVPIAYLLGHFTSLYVVYIFIAVQLADMIKCVIGFILVKKGVWLQNIVD</sequence>
<protein>
    <recommendedName>
        <fullName evidence="4">Probable multidrug resistance protein NorM</fullName>
    </recommendedName>
    <alternativeName>
        <fullName evidence="12">Multidrug-efflux transporter</fullName>
    </alternativeName>
</protein>
<evidence type="ECO:0000256" key="10">
    <source>
        <dbReference type="ARBA" id="ARBA00023065"/>
    </source>
</evidence>
<evidence type="ECO:0000256" key="7">
    <source>
        <dbReference type="ARBA" id="ARBA00022475"/>
    </source>
</evidence>
<feature type="transmembrane region" description="Helical" evidence="13">
    <location>
        <begin position="429"/>
        <end position="452"/>
    </location>
</feature>
<evidence type="ECO:0000256" key="11">
    <source>
        <dbReference type="ARBA" id="ARBA00023136"/>
    </source>
</evidence>
<keyword evidence="8 13" id="KW-0812">Transmembrane</keyword>
<evidence type="ECO:0000256" key="6">
    <source>
        <dbReference type="ARBA" id="ARBA00022449"/>
    </source>
</evidence>
<proteinExistence type="inferred from homology"/>
<accession>A0A9D2T9C1</accession>
<dbReference type="InterPro" id="IPR002528">
    <property type="entry name" value="MATE_fam"/>
</dbReference>
<dbReference type="GO" id="GO:0005886">
    <property type="term" value="C:plasma membrane"/>
    <property type="evidence" value="ECO:0007669"/>
    <property type="project" value="UniProtKB-SubCell"/>
</dbReference>
<dbReference type="GO" id="GO:0015297">
    <property type="term" value="F:antiporter activity"/>
    <property type="evidence" value="ECO:0007669"/>
    <property type="project" value="UniProtKB-KW"/>
</dbReference>
<feature type="transmembrane region" description="Helical" evidence="13">
    <location>
        <begin position="302"/>
        <end position="322"/>
    </location>
</feature>
<dbReference type="AlphaFoldDB" id="A0A9D2T9C1"/>
<evidence type="ECO:0000256" key="5">
    <source>
        <dbReference type="ARBA" id="ARBA00022448"/>
    </source>
</evidence>
<comment type="similarity">
    <text evidence="3">Belongs to the multi antimicrobial extrusion (MATE) (TC 2.A.66.1) family.</text>
</comment>
<feature type="transmembrane region" description="Helical" evidence="13">
    <location>
        <begin position="401"/>
        <end position="423"/>
    </location>
</feature>
<dbReference type="PIRSF" id="PIRSF006603">
    <property type="entry name" value="DinF"/>
    <property type="match status" value="1"/>
</dbReference>
<evidence type="ECO:0000256" key="12">
    <source>
        <dbReference type="ARBA" id="ARBA00031636"/>
    </source>
</evidence>
<dbReference type="GO" id="GO:0006811">
    <property type="term" value="P:monoatomic ion transport"/>
    <property type="evidence" value="ECO:0007669"/>
    <property type="project" value="UniProtKB-KW"/>
</dbReference>
<comment type="caution">
    <text evidence="14">The sequence shown here is derived from an EMBL/GenBank/DDBJ whole genome shotgun (WGS) entry which is preliminary data.</text>
</comment>
<feature type="transmembrane region" description="Helical" evidence="13">
    <location>
        <begin position="369"/>
        <end position="394"/>
    </location>
</feature>
<evidence type="ECO:0000313" key="15">
    <source>
        <dbReference type="Proteomes" id="UP000823886"/>
    </source>
</evidence>
<dbReference type="EMBL" id="DWVZ01000009">
    <property type="protein sequence ID" value="HJC62125.1"/>
    <property type="molecule type" value="Genomic_DNA"/>
</dbReference>
<feature type="transmembrane region" description="Helical" evidence="13">
    <location>
        <begin position="100"/>
        <end position="125"/>
    </location>
</feature>
<keyword evidence="9 13" id="KW-1133">Transmembrane helix</keyword>
<feature type="transmembrane region" description="Helical" evidence="13">
    <location>
        <begin position="145"/>
        <end position="166"/>
    </location>
</feature>
<evidence type="ECO:0000256" key="8">
    <source>
        <dbReference type="ARBA" id="ARBA00022692"/>
    </source>
</evidence>
<evidence type="ECO:0000256" key="3">
    <source>
        <dbReference type="ARBA" id="ARBA00010199"/>
    </source>
</evidence>
<comment type="function">
    <text evidence="1">Multidrug efflux pump.</text>
</comment>
<dbReference type="Proteomes" id="UP000823886">
    <property type="component" value="Unassembled WGS sequence"/>
</dbReference>
<dbReference type="NCBIfam" id="TIGR00797">
    <property type="entry name" value="matE"/>
    <property type="match status" value="1"/>
</dbReference>
<gene>
    <name evidence="14" type="ORF">H9753_00710</name>
</gene>
<dbReference type="InterPro" id="IPR048279">
    <property type="entry name" value="MdtK-like"/>
</dbReference>
<reference evidence="14" key="1">
    <citation type="journal article" date="2021" name="PeerJ">
        <title>Extensive microbial diversity within the chicken gut microbiome revealed by metagenomics and culture.</title>
        <authorList>
            <person name="Gilroy R."/>
            <person name="Ravi A."/>
            <person name="Getino M."/>
            <person name="Pursley I."/>
            <person name="Horton D.L."/>
            <person name="Alikhan N.F."/>
            <person name="Baker D."/>
            <person name="Gharbi K."/>
            <person name="Hall N."/>
            <person name="Watson M."/>
            <person name="Adriaenssens E.M."/>
            <person name="Foster-Nyarko E."/>
            <person name="Jarju S."/>
            <person name="Secka A."/>
            <person name="Antonio M."/>
            <person name="Oren A."/>
            <person name="Chaudhuri R.R."/>
            <person name="La Ragione R."/>
            <person name="Hildebrand F."/>
            <person name="Pallen M.J."/>
        </authorList>
    </citation>
    <scope>NUCLEOTIDE SEQUENCE</scope>
    <source>
        <strain evidence="14">ChiBcec2-3848</strain>
    </source>
</reference>